<name>A0A5C3M088_9AGAR</name>
<dbReference type="Pfam" id="PF08631">
    <property type="entry name" value="SPO22"/>
    <property type="match status" value="1"/>
</dbReference>
<sequence>MTMRKKKNVLDLQQTYESIMELLATIKPLLDDPKHSNRPSVVEDLEQVASLAESFIEQRPRSNKSWSHLADALDQEGVNLWNISGLVRSEDDGRTLIASLRLAAFRLVEAGLETKPGIDSLLHVLQLASKTGATLSQSGNNVVAGTVLTSAAKFEELLRNADDADGTHRQAIACATIVYLSSRMEAAWREGNYTVADFMSHKISNDADRLSLLPPHVRELLAFKLHQIGKSMLKGTDEQDRNRAVDAVEWLQKAFSMADQLEDTAAPGVAELKISILRTMARAYFLSRAYDRAEAALEELVPTIDASTDHASSEYQELRWLRLAILKKRKAGDAALLDAFKSIIDHMELSETSITDVLQDLRTLSHQYFLVTAVHQYCIDCALRHHGTEQESVDRLLLSLIFHCAKDEDHTRAMNTLEAAFSSVSEAEVELPSVPTTACLTLIWQYGDRHYHAKRWSQAADWYLAGSHELFRKSSLSTSSKCFRKAALCHIEQREYAKASTVIRRCPTSEATTHYVIFLTAIHQGLEDEAIRAMQDMQKTPDFDRKMLLLATQISHQSEMKTVLLTVLEALLKTLKVGTTDGEAVVEAMTLIRCIIKLALKLLVEPIANMPLLIDTVVNHFRTARILTEAASAQKAVSLIFKDVSWLWRTAYNCAVQGCSEWEHCEERISELFDISRDLLEACCQASPVDVDAELCLHLINASFASVSGRVFSLREAIQSNRTVDKDRLYSIAADIKASKNKIVAVVSKNKIQDDNDRSRVQYFIHVLQVFEAEFLVQLKDWDQVSQIVAEIVNSGPLAVGTFEAIADILWVDKDCPINVLYGCLEAILRASLDHSSLSVEKFARWLRAICTIILARNTPADRVKAIGYVEQALTVMEENDDSDEPYPMDERQWLLGTAYNTGTECLHASLLDEAKRWFEASTVICRFVPGGKERAKKISETYMHLLSRYTSKG</sequence>
<dbReference type="InterPro" id="IPR039057">
    <property type="entry name" value="Spo22/ZIP4"/>
</dbReference>
<evidence type="ECO:0000313" key="2">
    <source>
        <dbReference type="EMBL" id="TFK38784.1"/>
    </source>
</evidence>
<evidence type="ECO:0000313" key="3">
    <source>
        <dbReference type="Proteomes" id="UP000308652"/>
    </source>
</evidence>
<dbReference type="GO" id="GO:0051321">
    <property type="term" value="P:meiotic cell cycle"/>
    <property type="evidence" value="ECO:0007669"/>
    <property type="project" value="UniProtKB-KW"/>
</dbReference>
<dbReference type="GO" id="GO:0090173">
    <property type="term" value="P:regulation of synaptonemal complex assembly"/>
    <property type="evidence" value="ECO:0007669"/>
    <property type="project" value="InterPro"/>
</dbReference>
<dbReference type="AlphaFoldDB" id="A0A5C3M088"/>
<dbReference type="STRING" id="68775.A0A5C3M088"/>
<dbReference type="Proteomes" id="UP000308652">
    <property type="component" value="Unassembled WGS sequence"/>
</dbReference>
<evidence type="ECO:0000256" key="1">
    <source>
        <dbReference type="ARBA" id="ARBA00023254"/>
    </source>
</evidence>
<keyword evidence="3" id="KW-1185">Reference proteome</keyword>
<accession>A0A5C3M088</accession>
<gene>
    <name evidence="2" type="ORF">BDQ12DRAFT_630631</name>
</gene>
<dbReference type="PANTHER" id="PTHR40375:SF2">
    <property type="entry name" value="SPORULATION-SPECIFIC PROTEIN 22"/>
    <property type="match status" value="1"/>
</dbReference>
<proteinExistence type="predicted"/>
<dbReference type="OrthoDB" id="65716at2759"/>
<dbReference type="InterPro" id="IPR013940">
    <property type="entry name" value="Spo22/ZIP4/TEX11"/>
</dbReference>
<dbReference type="PANTHER" id="PTHR40375">
    <property type="entry name" value="SPORULATION-SPECIFIC PROTEIN 22"/>
    <property type="match status" value="1"/>
</dbReference>
<dbReference type="EMBL" id="ML213602">
    <property type="protein sequence ID" value="TFK38784.1"/>
    <property type="molecule type" value="Genomic_DNA"/>
</dbReference>
<organism evidence="2 3">
    <name type="scientific">Crucibulum laeve</name>
    <dbReference type="NCBI Taxonomy" id="68775"/>
    <lineage>
        <taxon>Eukaryota</taxon>
        <taxon>Fungi</taxon>
        <taxon>Dikarya</taxon>
        <taxon>Basidiomycota</taxon>
        <taxon>Agaricomycotina</taxon>
        <taxon>Agaricomycetes</taxon>
        <taxon>Agaricomycetidae</taxon>
        <taxon>Agaricales</taxon>
        <taxon>Agaricineae</taxon>
        <taxon>Nidulariaceae</taxon>
        <taxon>Crucibulum</taxon>
    </lineage>
</organism>
<protein>
    <submittedName>
        <fullName evidence="2">Meiosis protein SPO22/ZIP4 like-domain-containing protein</fullName>
    </submittedName>
</protein>
<reference evidence="2 3" key="1">
    <citation type="journal article" date="2019" name="Nat. Ecol. Evol.">
        <title>Megaphylogeny resolves global patterns of mushroom evolution.</title>
        <authorList>
            <person name="Varga T."/>
            <person name="Krizsan K."/>
            <person name="Foldi C."/>
            <person name="Dima B."/>
            <person name="Sanchez-Garcia M."/>
            <person name="Sanchez-Ramirez S."/>
            <person name="Szollosi G.J."/>
            <person name="Szarkandi J.G."/>
            <person name="Papp V."/>
            <person name="Albert L."/>
            <person name="Andreopoulos W."/>
            <person name="Angelini C."/>
            <person name="Antonin V."/>
            <person name="Barry K.W."/>
            <person name="Bougher N.L."/>
            <person name="Buchanan P."/>
            <person name="Buyck B."/>
            <person name="Bense V."/>
            <person name="Catcheside P."/>
            <person name="Chovatia M."/>
            <person name="Cooper J."/>
            <person name="Damon W."/>
            <person name="Desjardin D."/>
            <person name="Finy P."/>
            <person name="Geml J."/>
            <person name="Haridas S."/>
            <person name="Hughes K."/>
            <person name="Justo A."/>
            <person name="Karasinski D."/>
            <person name="Kautmanova I."/>
            <person name="Kiss B."/>
            <person name="Kocsube S."/>
            <person name="Kotiranta H."/>
            <person name="LaButti K.M."/>
            <person name="Lechner B.E."/>
            <person name="Liimatainen K."/>
            <person name="Lipzen A."/>
            <person name="Lukacs Z."/>
            <person name="Mihaltcheva S."/>
            <person name="Morgado L.N."/>
            <person name="Niskanen T."/>
            <person name="Noordeloos M.E."/>
            <person name="Ohm R.A."/>
            <person name="Ortiz-Santana B."/>
            <person name="Ovrebo C."/>
            <person name="Racz N."/>
            <person name="Riley R."/>
            <person name="Savchenko A."/>
            <person name="Shiryaev A."/>
            <person name="Soop K."/>
            <person name="Spirin V."/>
            <person name="Szebenyi C."/>
            <person name="Tomsovsky M."/>
            <person name="Tulloss R.E."/>
            <person name="Uehling J."/>
            <person name="Grigoriev I.V."/>
            <person name="Vagvolgyi C."/>
            <person name="Papp T."/>
            <person name="Martin F.M."/>
            <person name="Miettinen O."/>
            <person name="Hibbett D.S."/>
            <person name="Nagy L.G."/>
        </authorList>
    </citation>
    <scope>NUCLEOTIDE SEQUENCE [LARGE SCALE GENOMIC DNA]</scope>
    <source>
        <strain evidence="2 3">CBS 166.37</strain>
    </source>
</reference>
<keyword evidence="1" id="KW-0469">Meiosis</keyword>